<gene>
    <name evidence="3" type="ORF">LR394_36770</name>
</gene>
<dbReference type="RefSeq" id="WP_231449316.1">
    <property type="nucleotide sequence ID" value="NZ_JAJOMB010000030.1"/>
</dbReference>
<protein>
    <recommendedName>
        <fullName evidence="2">Bulb-type lectin domain-containing protein</fullName>
    </recommendedName>
</protein>
<dbReference type="Gene3D" id="2.90.10.10">
    <property type="entry name" value="Bulb-type lectin domain"/>
    <property type="match status" value="1"/>
</dbReference>
<evidence type="ECO:0000313" key="4">
    <source>
        <dbReference type="Proteomes" id="UP001138997"/>
    </source>
</evidence>
<feature type="compositionally biased region" description="Acidic residues" evidence="1">
    <location>
        <begin position="302"/>
        <end position="319"/>
    </location>
</feature>
<dbReference type="Gene3D" id="2.90.10.30">
    <property type="match status" value="1"/>
</dbReference>
<dbReference type="EMBL" id="JAJOMB010000030">
    <property type="protein sequence ID" value="MCD5316465.1"/>
    <property type="molecule type" value="Genomic_DNA"/>
</dbReference>
<dbReference type="InterPro" id="IPR001480">
    <property type="entry name" value="Bulb-type_lectin_dom"/>
</dbReference>
<sequence length="421" mass="46912">MPSTDHAVILRPGEHLAEQAVSSPNGEYSFVHQHDGNIVIYRSVDREAIWAANCNYQGQPDLRSLLHNRAGSRPGRLELRENGELVVLKADGEQVWSAGASDGRLLVLQDTGKALLLDARGETVWESPLPAPLMGQWTSVPDGKRLRRGQVLRGQTLTSENGRYILVSTQEGFLYLRQVGGPILWIHHLEWLHGLELTESGRLEDRDWENGYVQAGFLGIPQDLRAAEMFVADDGRLSFADESGTVLWASAPPQEAGPYPGKPQPRAEIDLTGYEKMQSLVVRTDFSDEAAWNELTKLINEWESDEDENEDESQDDPDEEAGFENLFLINDPVWAGAEPAEVVAALLTARVGLPDVVFIADAEAMQEEKQTLAVDLYYEQRPDDLEDPEDFTSQFRIDPDQVGSMTANLGLGNNWFSDWSD</sequence>
<name>A0A9X1SYL2_9ACTN</name>
<comment type="caution">
    <text evidence="3">The sequence shown here is derived from an EMBL/GenBank/DDBJ whole genome shotgun (WGS) entry which is preliminary data.</text>
</comment>
<evidence type="ECO:0000259" key="2">
    <source>
        <dbReference type="PROSITE" id="PS50927"/>
    </source>
</evidence>
<dbReference type="SMART" id="SM00108">
    <property type="entry name" value="B_lectin"/>
    <property type="match status" value="1"/>
</dbReference>
<dbReference type="Proteomes" id="UP001138997">
    <property type="component" value="Unassembled WGS sequence"/>
</dbReference>
<dbReference type="Pfam" id="PF21962">
    <property type="entry name" value="DUF6924"/>
    <property type="match status" value="1"/>
</dbReference>
<evidence type="ECO:0000256" key="1">
    <source>
        <dbReference type="SAM" id="MobiDB-lite"/>
    </source>
</evidence>
<dbReference type="InterPro" id="IPR036426">
    <property type="entry name" value="Bulb-type_lectin_dom_sf"/>
</dbReference>
<reference evidence="3" key="1">
    <citation type="submission" date="2021-11" db="EMBL/GenBank/DDBJ databases">
        <title>Streptomyces corallinus and Kineosporia corallina sp. nov., two new coral-derived marine actinobacteria.</title>
        <authorList>
            <person name="Buangrab K."/>
            <person name="Sutthacheep M."/>
            <person name="Yeemin T."/>
            <person name="Harunari E."/>
            <person name="Igarashi Y."/>
            <person name="Sripreechasak P."/>
            <person name="Kanchanasin P."/>
            <person name="Tanasupawat S."/>
            <person name="Phongsopitanun W."/>
        </authorList>
    </citation>
    <scope>NUCLEOTIDE SEQUENCE</scope>
    <source>
        <strain evidence="3">JCM 31032</strain>
    </source>
</reference>
<dbReference type="PROSITE" id="PS50927">
    <property type="entry name" value="BULB_LECTIN"/>
    <property type="match status" value="1"/>
</dbReference>
<feature type="region of interest" description="Disordered" evidence="1">
    <location>
        <begin position="299"/>
        <end position="319"/>
    </location>
</feature>
<dbReference type="SUPFAM" id="SSF51110">
    <property type="entry name" value="alpha-D-mannose-specific plant lectins"/>
    <property type="match status" value="2"/>
</dbReference>
<evidence type="ECO:0000313" key="3">
    <source>
        <dbReference type="EMBL" id="MCD5316465.1"/>
    </source>
</evidence>
<feature type="domain" description="Bulb-type lectin" evidence="2">
    <location>
        <begin position="6"/>
        <end position="129"/>
    </location>
</feature>
<accession>A0A9X1SYL2</accession>
<dbReference type="InterPro" id="IPR053832">
    <property type="entry name" value="DUF6924"/>
</dbReference>
<keyword evidence="4" id="KW-1185">Reference proteome</keyword>
<organism evidence="3 4">
    <name type="scientific">Kineosporia babensis</name>
    <dbReference type="NCBI Taxonomy" id="499548"/>
    <lineage>
        <taxon>Bacteria</taxon>
        <taxon>Bacillati</taxon>
        <taxon>Actinomycetota</taxon>
        <taxon>Actinomycetes</taxon>
        <taxon>Kineosporiales</taxon>
        <taxon>Kineosporiaceae</taxon>
        <taxon>Kineosporia</taxon>
    </lineage>
</organism>
<proteinExistence type="predicted"/>
<dbReference type="AlphaFoldDB" id="A0A9X1SYL2"/>